<dbReference type="HOGENOM" id="CLU_101659_3_2_9"/>
<dbReference type="Proteomes" id="UP000019591">
    <property type="component" value="Chromosome"/>
</dbReference>
<dbReference type="InterPro" id="IPR050622">
    <property type="entry name" value="CPA3_antiporter_subunitB"/>
</dbReference>
<dbReference type="KEGG" id="eac:EAL2_c20720"/>
<dbReference type="OrthoDB" id="9798859at2"/>
<evidence type="ECO:0000256" key="2">
    <source>
        <dbReference type="ARBA" id="ARBA00009425"/>
    </source>
</evidence>
<feature type="transmembrane region" description="Helical" evidence="7">
    <location>
        <begin position="65"/>
        <end position="85"/>
    </location>
</feature>
<dbReference type="InterPro" id="IPR007182">
    <property type="entry name" value="MnhB"/>
</dbReference>
<evidence type="ECO:0000256" key="4">
    <source>
        <dbReference type="ARBA" id="ARBA00022692"/>
    </source>
</evidence>
<protein>
    <recommendedName>
        <fullName evidence="8">Na+/H+ antiporter MnhB subunit-related protein domain-containing protein</fullName>
    </recommendedName>
</protein>
<keyword evidence="10" id="KW-1185">Reference proteome</keyword>
<feature type="transmembrane region" description="Helical" evidence="7">
    <location>
        <begin position="105"/>
        <end position="130"/>
    </location>
</feature>
<evidence type="ECO:0000256" key="1">
    <source>
        <dbReference type="ARBA" id="ARBA00004651"/>
    </source>
</evidence>
<proteinExistence type="inferred from homology"/>
<dbReference type="AlphaFoldDB" id="W8THN8"/>
<comment type="subcellular location">
    <subcellularLocation>
        <location evidence="1">Cell membrane</location>
        <topology evidence="1">Multi-pass membrane protein</topology>
    </subcellularLocation>
</comment>
<evidence type="ECO:0000313" key="10">
    <source>
        <dbReference type="Proteomes" id="UP000019591"/>
    </source>
</evidence>
<keyword evidence="4 7" id="KW-0812">Transmembrane</keyword>
<evidence type="ECO:0000256" key="3">
    <source>
        <dbReference type="ARBA" id="ARBA00022475"/>
    </source>
</evidence>
<dbReference type="EMBL" id="CP007452">
    <property type="protein sequence ID" value="AHM57353.1"/>
    <property type="molecule type" value="Genomic_DNA"/>
</dbReference>
<gene>
    <name evidence="9" type="ORF">EAL2_c20720</name>
</gene>
<dbReference type="eggNOG" id="COG2111">
    <property type="taxonomic scope" value="Bacteria"/>
</dbReference>
<keyword evidence="3" id="KW-1003">Cell membrane</keyword>
<reference evidence="9 10" key="1">
    <citation type="journal article" date="2014" name="Genome Announc.">
        <title>Complete Genome Sequence of Amino Acid-Utilizing Eubacterium acidaminophilum al-2 (DSM 3953).</title>
        <authorList>
            <person name="Poehlein A."/>
            <person name="Andreesen J.R."/>
            <person name="Daniel R."/>
        </authorList>
    </citation>
    <scope>NUCLEOTIDE SEQUENCE [LARGE SCALE GENOMIC DNA]</scope>
    <source>
        <strain evidence="9 10">DSM 3953</strain>
    </source>
</reference>
<evidence type="ECO:0000259" key="8">
    <source>
        <dbReference type="Pfam" id="PF04039"/>
    </source>
</evidence>
<evidence type="ECO:0000256" key="6">
    <source>
        <dbReference type="ARBA" id="ARBA00023136"/>
    </source>
</evidence>
<dbReference type="Pfam" id="PF04039">
    <property type="entry name" value="MnhB"/>
    <property type="match status" value="1"/>
</dbReference>
<feature type="domain" description="Na+/H+ antiporter MnhB subunit-related protein" evidence="8">
    <location>
        <begin position="9"/>
        <end position="123"/>
    </location>
</feature>
<organism evidence="9 10">
    <name type="scientific">Peptoclostridium acidaminophilum DSM 3953</name>
    <dbReference type="NCBI Taxonomy" id="1286171"/>
    <lineage>
        <taxon>Bacteria</taxon>
        <taxon>Bacillati</taxon>
        <taxon>Bacillota</taxon>
        <taxon>Clostridia</taxon>
        <taxon>Peptostreptococcales</taxon>
        <taxon>Peptoclostridiaceae</taxon>
        <taxon>Peptoclostridium</taxon>
    </lineage>
</organism>
<evidence type="ECO:0000313" key="9">
    <source>
        <dbReference type="EMBL" id="AHM57353.1"/>
    </source>
</evidence>
<evidence type="ECO:0000256" key="5">
    <source>
        <dbReference type="ARBA" id="ARBA00022989"/>
    </source>
</evidence>
<feature type="transmembrane region" description="Helical" evidence="7">
    <location>
        <begin position="7"/>
        <end position="29"/>
    </location>
</feature>
<dbReference type="RefSeq" id="WP_025436283.1">
    <property type="nucleotide sequence ID" value="NZ_CP007452.1"/>
</dbReference>
<keyword evidence="5 7" id="KW-1133">Transmembrane helix</keyword>
<name>W8THN8_PEPAC</name>
<dbReference type="PANTHER" id="PTHR33932">
    <property type="entry name" value="NA(+)/H(+) ANTIPORTER SUBUNIT B"/>
    <property type="match status" value="1"/>
</dbReference>
<dbReference type="GO" id="GO:0005886">
    <property type="term" value="C:plasma membrane"/>
    <property type="evidence" value="ECO:0007669"/>
    <property type="project" value="UniProtKB-SubCell"/>
</dbReference>
<dbReference type="PATRIC" id="fig|1286171.3.peg.2019"/>
<dbReference type="PANTHER" id="PTHR33932:SF4">
    <property type="entry name" value="NA(+)_H(+) ANTIPORTER SUBUNIT B"/>
    <property type="match status" value="1"/>
</dbReference>
<comment type="similarity">
    <text evidence="2">Belongs to the CPA3 antiporters (TC 2.A.63) subunit B family.</text>
</comment>
<evidence type="ECO:0000256" key="7">
    <source>
        <dbReference type="SAM" id="Phobius"/>
    </source>
</evidence>
<keyword evidence="6 7" id="KW-0472">Membrane</keyword>
<feature type="transmembrane region" description="Helical" evidence="7">
    <location>
        <begin position="35"/>
        <end position="53"/>
    </location>
</feature>
<accession>W8THN8</accession>
<dbReference type="STRING" id="1286171.EAL2_c20720"/>
<sequence length="137" mass="15039">MRLSSLLVNIARFIFPFMLMFGLYVILYGDVSPGGGFQGGAILASAYITAYIARGERIFEMGSLVLLEKLLYVLIVALALVSVFTKGEAFTSFIPPLEPLNVRRLFLIAMNMLIGFKVALGLTSLFSAFVEQESVDD</sequence>